<feature type="region of interest" description="Disordered" evidence="1">
    <location>
        <begin position="1"/>
        <end position="27"/>
    </location>
</feature>
<reference evidence="2 3" key="1">
    <citation type="submission" date="2016-05" db="EMBL/GenBank/DDBJ databases">
        <title>Nuclear genome of Blastocystis sp. subtype 1 NandII.</title>
        <authorList>
            <person name="Gentekaki E."/>
            <person name="Curtis B."/>
            <person name="Stairs C."/>
            <person name="Eme L."/>
            <person name="Herman E."/>
            <person name="Klimes V."/>
            <person name="Arias M.C."/>
            <person name="Elias M."/>
            <person name="Hilliou F."/>
            <person name="Klute M."/>
            <person name="Malik S.-B."/>
            <person name="Pightling A."/>
            <person name="Rachubinski R."/>
            <person name="Salas D."/>
            <person name="Schlacht A."/>
            <person name="Suga H."/>
            <person name="Archibald J."/>
            <person name="Ball S.G."/>
            <person name="Clark G."/>
            <person name="Dacks J."/>
            <person name="Van Der Giezen M."/>
            <person name="Tsaousis A."/>
            <person name="Roger A."/>
        </authorList>
    </citation>
    <scope>NUCLEOTIDE SEQUENCE [LARGE SCALE GENOMIC DNA]</scope>
    <source>
        <strain evidence="3">ATCC 50177 / NandII</strain>
    </source>
</reference>
<evidence type="ECO:0000313" key="3">
    <source>
        <dbReference type="Proteomes" id="UP000078348"/>
    </source>
</evidence>
<dbReference type="EMBL" id="LXWW01000006">
    <property type="protein sequence ID" value="OAO18105.1"/>
    <property type="molecule type" value="Genomic_DNA"/>
</dbReference>
<evidence type="ECO:0000313" key="2">
    <source>
        <dbReference type="EMBL" id="OAO18105.1"/>
    </source>
</evidence>
<sequence length="255" mass="28010">MSIELTDLSPKRSAESEENPVVDEATQEMGVDQSIPQVISIGGHSFSSFFASGVATKPFANKKNQIRYDNLGTILDYSKNIAHMFLLSKTESLINQNIIDLVEPPFLKGVGRDAIFKYFGITDEKGEREAKDLDHIVAVRENGERCEIKVTVLTNKNGVYTARLHDMNSDAVSDVSSDVESYQQSVSSVGSSYANTFYPNSIRGSFFGGLDVEMNEIGTDDEWVGVGRYAAGVEENYRDHSNAPISAISLTISFP</sequence>
<gene>
    <name evidence="2" type="ORF">AV274_0140</name>
</gene>
<evidence type="ECO:0000256" key="1">
    <source>
        <dbReference type="SAM" id="MobiDB-lite"/>
    </source>
</evidence>
<name>A0A196SM17_BLAHN</name>
<comment type="caution">
    <text evidence="2">The sequence shown here is derived from an EMBL/GenBank/DDBJ whole genome shotgun (WGS) entry which is preliminary data.</text>
</comment>
<keyword evidence="3" id="KW-1185">Reference proteome</keyword>
<dbReference type="AlphaFoldDB" id="A0A196SM17"/>
<accession>A0A196SM17</accession>
<organism evidence="2 3">
    <name type="scientific">Blastocystis sp. subtype 1 (strain ATCC 50177 / NandII)</name>
    <dbReference type="NCBI Taxonomy" id="478820"/>
    <lineage>
        <taxon>Eukaryota</taxon>
        <taxon>Sar</taxon>
        <taxon>Stramenopiles</taxon>
        <taxon>Bigyra</taxon>
        <taxon>Opalozoa</taxon>
        <taxon>Opalinata</taxon>
        <taxon>Blastocystidae</taxon>
        <taxon>Blastocystis</taxon>
    </lineage>
</organism>
<proteinExistence type="predicted"/>
<protein>
    <submittedName>
        <fullName evidence="2">Uncharacterized protein</fullName>
    </submittedName>
</protein>
<dbReference type="Proteomes" id="UP000078348">
    <property type="component" value="Unassembled WGS sequence"/>
</dbReference>